<evidence type="ECO:0000256" key="6">
    <source>
        <dbReference type="RuleBase" id="RU363041"/>
    </source>
</evidence>
<protein>
    <recommendedName>
        <fullName evidence="6">Probable membrane transporter protein</fullName>
    </recommendedName>
</protein>
<feature type="transmembrane region" description="Helical" evidence="6">
    <location>
        <begin position="156"/>
        <end position="185"/>
    </location>
</feature>
<comment type="subcellular location">
    <subcellularLocation>
        <location evidence="6">Cell membrane</location>
        <topology evidence="6">Multi-pass membrane protein</topology>
    </subcellularLocation>
    <subcellularLocation>
        <location evidence="1">Membrane</location>
        <topology evidence="1">Multi-pass membrane protein</topology>
    </subcellularLocation>
</comment>
<accession>A0A1Z3HGA5</accession>
<gene>
    <name evidence="7" type="ORF">XM38_002230</name>
</gene>
<dbReference type="PANTHER" id="PTHR43701:SF2">
    <property type="entry name" value="MEMBRANE TRANSPORTER PROTEIN YJNA-RELATED"/>
    <property type="match status" value="1"/>
</dbReference>
<dbReference type="Pfam" id="PF01925">
    <property type="entry name" value="TauE"/>
    <property type="match status" value="1"/>
</dbReference>
<evidence type="ECO:0000256" key="2">
    <source>
        <dbReference type="ARBA" id="ARBA00009142"/>
    </source>
</evidence>
<feature type="transmembrane region" description="Helical" evidence="6">
    <location>
        <begin position="29"/>
        <end position="57"/>
    </location>
</feature>
<dbReference type="EMBL" id="CP021983">
    <property type="protein sequence ID" value="ASC69296.1"/>
    <property type="molecule type" value="Genomic_DNA"/>
</dbReference>
<feature type="transmembrane region" description="Helical" evidence="6">
    <location>
        <begin position="247"/>
        <end position="265"/>
    </location>
</feature>
<evidence type="ECO:0000256" key="3">
    <source>
        <dbReference type="ARBA" id="ARBA00022692"/>
    </source>
</evidence>
<evidence type="ECO:0000313" key="7">
    <source>
        <dbReference type="EMBL" id="ASC69296.1"/>
    </source>
</evidence>
<keyword evidence="4 6" id="KW-1133">Transmembrane helix</keyword>
<evidence type="ECO:0000256" key="5">
    <source>
        <dbReference type="ARBA" id="ARBA00023136"/>
    </source>
</evidence>
<dbReference type="InterPro" id="IPR051598">
    <property type="entry name" value="TSUP/Inactive_protease-like"/>
</dbReference>
<dbReference type="GO" id="GO:0005886">
    <property type="term" value="C:plasma membrane"/>
    <property type="evidence" value="ECO:0007669"/>
    <property type="project" value="UniProtKB-SubCell"/>
</dbReference>
<keyword evidence="6" id="KW-1003">Cell membrane</keyword>
<feature type="transmembrane region" description="Helical" evidence="6">
    <location>
        <begin position="222"/>
        <end position="241"/>
    </location>
</feature>
<dbReference type="OrthoDB" id="464048at2"/>
<dbReference type="InterPro" id="IPR002781">
    <property type="entry name" value="TM_pro_TauE-like"/>
</dbReference>
<keyword evidence="5 6" id="KW-0472">Membrane</keyword>
<keyword evidence="3 6" id="KW-0812">Transmembrane</keyword>
<reference evidence="7 8" key="1">
    <citation type="journal article" date="2016" name="Biochim. Biophys. Acta">
        <title>Characterization of red-shifted phycobilisomes isolated from the chlorophyll f-containing cyanobacterium Halomicronema hongdechloris.</title>
        <authorList>
            <person name="Li Y."/>
            <person name="Lin Y."/>
            <person name="Garvey C.J."/>
            <person name="Birch D."/>
            <person name="Corkery R.W."/>
            <person name="Loughlin P.C."/>
            <person name="Scheer H."/>
            <person name="Willows R.D."/>
            <person name="Chen M."/>
        </authorList>
    </citation>
    <scope>NUCLEOTIDE SEQUENCE [LARGE SCALE GENOMIC DNA]</scope>
    <source>
        <strain evidence="7 8">C2206</strain>
    </source>
</reference>
<proteinExistence type="inferred from homology"/>
<keyword evidence="8" id="KW-1185">Reference proteome</keyword>
<name>A0A1Z3HGA5_9CYAN</name>
<evidence type="ECO:0000256" key="1">
    <source>
        <dbReference type="ARBA" id="ARBA00004141"/>
    </source>
</evidence>
<evidence type="ECO:0000313" key="8">
    <source>
        <dbReference type="Proteomes" id="UP000191901"/>
    </source>
</evidence>
<organism evidence="7 8">
    <name type="scientific">Halomicronema hongdechloris C2206</name>
    <dbReference type="NCBI Taxonomy" id="1641165"/>
    <lineage>
        <taxon>Bacteria</taxon>
        <taxon>Bacillati</taxon>
        <taxon>Cyanobacteriota</taxon>
        <taxon>Cyanophyceae</taxon>
        <taxon>Nodosilineales</taxon>
        <taxon>Nodosilineaceae</taxon>
        <taxon>Halomicronema</taxon>
    </lineage>
</organism>
<evidence type="ECO:0000256" key="4">
    <source>
        <dbReference type="ARBA" id="ARBA00022989"/>
    </source>
</evidence>
<feature type="transmembrane region" description="Helical" evidence="6">
    <location>
        <begin position="69"/>
        <end position="87"/>
    </location>
</feature>
<feature type="transmembrane region" description="Helical" evidence="6">
    <location>
        <begin position="99"/>
        <end position="117"/>
    </location>
</feature>
<dbReference type="KEGG" id="hhg:XM38_002230"/>
<dbReference type="Proteomes" id="UP000191901">
    <property type="component" value="Chromosome"/>
</dbReference>
<feature type="transmembrane region" description="Helical" evidence="6">
    <location>
        <begin position="191"/>
        <end position="210"/>
    </location>
</feature>
<sequence length="271" mass="28345">MDSGLLVLLGAGVVAGILAGFLGIGGGTVLVPIMVALGVPAVQAVASSSLAIVVTSLSQGSLQNWRMGYLNLWRVCWLGLPALFTAWVGQELANLFPEYGLLAVFGLFLLLNIYLVGLRKQVVAHYGGQVSTVVARGTTLEPERPGWQQRPVVSRLMIGSLAGFLAGLFGVGGGVVMVPLQIVLLGEPIKLAVQTSLGAIVIIALAACGWHAISGNVQFETGLLLGVGGLAGAQISTRFLPKLPERVVSHMFRLLLGLMAVYFFWKAAMAG</sequence>
<dbReference type="RefSeq" id="WP_088428853.1">
    <property type="nucleotide sequence ID" value="NZ_CP021983.2"/>
</dbReference>
<dbReference type="PANTHER" id="PTHR43701">
    <property type="entry name" value="MEMBRANE TRANSPORTER PROTEIN MJ0441-RELATED"/>
    <property type="match status" value="1"/>
</dbReference>
<comment type="similarity">
    <text evidence="2 6">Belongs to the 4-toluene sulfonate uptake permease (TSUP) (TC 2.A.102) family.</text>
</comment>
<dbReference type="AlphaFoldDB" id="A0A1Z3HGA5"/>